<accession>K0RR07</accession>
<dbReference type="EMBL" id="AGNL01035246">
    <property type="protein sequence ID" value="EJK54809.1"/>
    <property type="molecule type" value="Genomic_DNA"/>
</dbReference>
<dbReference type="eggNOG" id="ENOG502TAJ6">
    <property type="taxonomic scope" value="Eukaryota"/>
</dbReference>
<reference evidence="3 4" key="1">
    <citation type="journal article" date="2012" name="Genome Biol.">
        <title>Genome and low-iron response of an oceanic diatom adapted to chronic iron limitation.</title>
        <authorList>
            <person name="Lommer M."/>
            <person name="Specht M."/>
            <person name="Roy A.S."/>
            <person name="Kraemer L."/>
            <person name="Andreson R."/>
            <person name="Gutowska M.A."/>
            <person name="Wolf J."/>
            <person name="Bergner S.V."/>
            <person name="Schilhabel M.B."/>
            <person name="Klostermeier U.C."/>
            <person name="Beiko R.G."/>
            <person name="Rosenstiel P."/>
            <person name="Hippler M."/>
            <person name="Laroche J."/>
        </authorList>
    </citation>
    <scope>NUCLEOTIDE SEQUENCE [LARGE SCALE GENOMIC DNA]</scope>
    <source>
        <strain evidence="3 4">CCMP1005</strain>
    </source>
</reference>
<keyword evidence="2" id="KW-0472">Membrane</keyword>
<evidence type="ECO:0000313" key="3">
    <source>
        <dbReference type="EMBL" id="EJK54809.1"/>
    </source>
</evidence>
<evidence type="ECO:0000313" key="4">
    <source>
        <dbReference type="Proteomes" id="UP000266841"/>
    </source>
</evidence>
<feature type="compositionally biased region" description="Acidic residues" evidence="1">
    <location>
        <begin position="56"/>
        <end position="70"/>
    </location>
</feature>
<gene>
    <name evidence="3" type="ORF">THAOC_25532</name>
</gene>
<feature type="compositionally biased region" description="Basic and acidic residues" evidence="1">
    <location>
        <begin position="34"/>
        <end position="47"/>
    </location>
</feature>
<organism evidence="3 4">
    <name type="scientific">Thalassiosira oceanica</name>
    <name type="common">Marine diatom</name>
    <dbReference type="NCBI Taxonomy" id="159749"/>
    <lineage>
        <taxon>Eukaryota</taxon>
        <taxon>Sar</taxon>
        <taxon>Stramenopiles</taxon>
        <taxon>Ochrophyta</taxon>
        <taxon>Bacillariophyta</taxon>
        <taxon>Coscinodiscophyceae</taxon>
        <taxon>Thalassiosirophycidae</taxon>
        <taxon>Thalassiosirales</taxon>
        <taxon>Thalassiosiraceae</taxon>
        <taxon>Thalassiosira</taxon>
    </lineage>
</organism>
<protein>
    <submittedName>
        <fullName evidence="3">Uncharacterized protein</fullName>
    </submittedName>
</protein>
<keyword evidence="4" id="KW-1185">Reference proteome</keyword>
<dbReference type="AlphaFoldDB" id="K0RR07"/>
<feature type="transmembrane region" description="Helical" evidence="2">
    <location>
        <begin position="122"/>
        <end position="143"/>
    </location>
</feature>
<comment type="caution">
    <text evidence="3">The sequence shown here is derived from an EMBL/GenBank/DDBJ whole genome shotgun (WGS) entry which is preliminary data.</text>
</comment>
<feature type="compositionally biased region" description="Basic and acidic residues" evidence="1">
    <location>
        <begin position="1"/>
        <end position="10"/>
    </location>
</feature>
<proteinExistence type="predicted"/>
<evidence type="ECO:0000256" key="1">
    <source>
        <dbReference type="SAM" id="MobiDB-lite"/>
    </source>
</evidence>
<evidence type="ECO:0000256" key="2">
    <source>
        <dbReference type="SAM" id="Phobius"/>
    </source>
</evidence>
<dbReference type="OrthoDB" id="56326at2759"/>
<feature type="region of interest" description="Disordered" evidence="1">
    <location>
        <begin position="1"/>
        <end position="87"/>
    </location>
</feature>
<keyword evidence="2" id="KW-1133">Transmembrane helix</keyword>
<dbReference type="Proteomes" id="UP000266841">
    <property type="component" value="Unassembled WGS sequence"/>
</dbReference>
<keyword evidence="2" id="KW-0812">Transmembrane</keyword>
<sequence>MPRPSLKDQDPESILSARSNLDWGGGTESLNTFDTKDGGPSRYDPKAMSRIVDITDLVDESSQDSDEDGEEYGRTSPRGNGSAAKIRAQSDFDTLDFETNAGDGRRYRNFYGGDGSRVFRQLLAVCAVVAIVASASALIGLAVTSNEHEVAAGGVPGYPPAGVDVSNMSAEEHRDHVERMNNFYASKKKPAPVRTGSGNSNGQTLLEKAERIMTACSESRLNEDMSECQSLCRRAMCCFEDPDSMYGCQDDPAHECAVHFGCEALMVPPEYTSYDLAMEEELQMELETEMSEGQS</sequence>
<name>K0RR07_THAOC</name>